<feature type="domain" description="Small ribosomal subunit protein uS4 N-terminal" evidence="10">
    <location>
        <begin position="3"/>
        <end position="99"/>
    </location>
</feature>
<dbReference type="GO" id="GO:0019843">
    <property type="term" value="F:rRNA binding"/>
    <property type="evidence" value="ECO:0007669"/>
    <property type="project" value="UniProtKB-UniRule"/>
</dbReference>
<evidence type="ECO:0000256" key="6">
    <source>
        <dbReference type="ARBA" id="ARBA00035254"/>
    </source>
</evidence>
<evidence type="ECO:0000259" key="10">
    <source>
        <dbReference type="SMART" id="SM01390"/>
    </source>
</evidence>
<evidence type="ECO:0000313" key="12">
    <source>
        <dbReference type="Proteomes" id="UP000233325"/>
    </source>
</evidence>
<name>A0A2N2E0C0_9BACT</name>
<dbReference type="Pfam" id="PF00163">
    <property type="entry name" value="Ribosomal_S4"/>
    <property type="match status" value="1"/>
</dbReference>
<dbReference type="CDD" id="cd00165">
    <property type="entry name" value="S4"/>
    <property type="match status" value="1"/>
</dbReference>
<comment type="function">
    <text evidence="7">One of the primary rRNA binding proteins, it binds directly to 16S rRNA where it nucleates assembly of the body of the 30S subunit.</text>
</comment>
<dbReference type="GO" id="GO:0006412">
    <property type="term" value="P:translation"/>
    <property type="evidence" value="ECO:0007669"/>
    <property type="project" value="UniProtKB-UniRule"/>
</dbReference>
<proteinExistence type="inferred from homology"/>
<dbReference type="SMART" id="SM01390">
    <property type="entry name" value="Ribosomal_S4"/>
    <property type="match status" value="1"/>
</dbReference>
<organism evidence="11 12">
    <name type="scientific">Candidatus Falkowbacteria bacterium HGW-Falkowbacteria-2</name>
    <dbReference type="NCBI Taxonomy" id="2013769"/>
    <lineage>
        <taxon>Bacteria</taxon>
        <taxon>Candidatus Falkowiibacteriota</taxon>
    </lineage>
</organism>
<accession>A0A2N2E0C0</accession>
<dbReference type="SUPFAM" id="SSF55174">
    <property type="entry name" value="Alpha-L RNA-binding motif"/>
    <property type="match status" value="1"/>
</dbReference>
<dbReference type="GO" id="GO:0042274">
    <property type="term" value="P:ribosomal small subunit biogenesis"/>
    <property type="evidence" value="ECO:0007669"/>
    <property type="project" value="TreeGrafter"/>
</dbReference>
<evidence type="ECO:0000256" key="5">
    <source>
        <dbReference type="ARBA" id="ARBA00023274"/>
    </source>
</evidence>
<feature type="domain" description="RNA-binding S4" evidence="9">
    <location>
        <begin position="100"/>
        <end position="162"/>
    </location>
</feature>
<dbReference type="PANTHER" id="PTHR11831">
    <property type="entry name" value="30S 40S RIBOSOMAL PROTEIN"/>
    <property type="match status" value="1"/>
</dbReference>
<comment type="caution">
    <text evidence="11">The sequence shown here is derived from an EMBL/GenBank/DDBJ whole genome shotgun (WGS) entry which is preliminary data.</text>
</comment>
<dbReference type="FunFam" id="3.10.290.10:FF:000001">
    <property type="entry name" value="30S ribosomal protein S4"/>
    <property type="match status" value="1"/>
</dbReference>
<evidence type="ECO:0000256" key="3">
    <source>
        <dbReference type="ARBA" id="ARBA00022884"/>
    </source>
</evidence>
<dbReference type="HAMAP" id="MF_01306_B">
    <property type="entry name" value="Ribosomal_uS4_B"/>
    <property type="match status" value="1"/>
</dbReference>
<keyword evidence="4 7" id="KW-0689">Ribosomal protein</keyword>
<reference evidence="11 12" key="1">
    <citation type="journal article" date="2017" name="ISME J.">
        <title>Potential for microbial H2 and metal transformations associated with novel bacteria and archaea in deep terrestrial subsurface sediments.</title>
        <authorList>
            <person name="Hernsdorf A.W."/>
            <person name="Amano Y."/>
            <person name="Miyakawa K."/>
            <person name="Ise K."/>
            <person name="Suzuki Y."/>
            <person name="Anantharaman K."/>
            <person name="Probst A."/>
            <person name="Burstein D."/>
            <person name="Thomas B.C."/>
            <person name="Banfield J.F."/>
        </authorList>
    </citation>
    <scope>NUCLEOTIDE SEQUENCE [LARGE SCALE GENOMIC DNA]</scope>
    <source>
        <strain evidence="11">HGW-Falkowbacteria-2</strain>
    </source>
</reference>
<comment type="function">
    <text evidence="7">With S5 and S12 plays an important role in translational accuracy.</text>
</comment>
<dbReference type="NCBIfam" id="TIGR01017">
    <property type="entry name" value="rpsD_bact"/>
    <property type="match status" value="1"/>
</dbReference>
<keyword evidence="3 7" id="KW-0694">RNA-binding</keyword>
<dbReference type="Gene3D" id="1.10.1050.10">
    <property type="entry name" value="Ribosomal Protein S4 Delta 41, Chain A, domain 1"/>
    <property type="match status" value="1"/>
</dbReference>
<dbReference type="Gene3D" id="3.10.290.10">
    <property type="entry name" value="RNA-binding S4 domain"/>
    <property type="match status" value="1"/>
</dbReference>
<dbReference type="PROSITE" id="PS00632">
    <property type="entry name" value="RIBOSOMAL_S4"/>
    <property type="match status" value="1"/>
</dbReference>
<keyword evidence="5 7" id="KW-0687">Ribonucleoprotein</keyword>
<comment type="subunit">
    <text evidence="7">Part of the 30S ribosomal subunit. Contacts protein S5. The interaction surface between S4 and S5 is involved in control of translational fidelity.</text>
</comment>
<dbReference type="AlphaFoldDB" id="A0A2N2E0C0"/>
<evidence type="ECO:0000256" key="4">
    <source>
        <dbReference type="ARBA" id="ARBA00022980"/>
    </source>
</evidence>
<dbReference type="PANTHER" id="PTHR11831:SF4">
    <property type="entry name" value="SMALL RIBOSOMAL SUBUNIT PROTEIN US4M"/>
    <property type="match status" value="1"/>
</dbReference>
<dbReference type="EMBL" id="PHAH01000023">
    <property type="protein sequence ID" value="PKM88163.1"/>
    <property type="molecule type" value="Genomic_DNA"/>
</dbReference>
<dbReference type="Pfam" id="PF01479">
    <property type="entry name" value="S4"/>
    <property type="match status" value="1"/>
</dbReference>
<evidence type="ECO:0000256" key="2">
    <source>
        <dbReference type="ARBA" id="ARBA00022730"/>
    </source>
</evidence>
<gene>
    <name evidence="7" type="primary">rpsD</name>
    <name evidence="11" type="ORF">CVU83_02130</name>
</gene>
<evidence type="ECO:0000256" key="7">
    <source>
        <dbReference type="HAMAP-Rule" id="MF_01306"/>
    </source>
</evidence>
<dbReference type="Proteomes" id="UP000233325">
    <property type="component" value="Unassembled WGS sequence"/>
</dbReference>
<dbReference type="GO" id="GO:0015935">
    <property type="term" value="C:small ribosomal subunit"/>
    <property type="evidence" value="ECO:0007669"/>
    <property type="project" value="InterPro"/>
</dbReference>
<dbReference type="InterPro" id="IPR001912">
    <property type="entry name" value="Ribosomal_uS4_N"/>
</dbReference>
<evidence type="ECO:0000259" key="9">
    <source>
        <dbReference type="SMART" id="SM00363"/>
    </source>
</evidence>
<evidence type="ECO:0000256" key="1">
    <source>
        <dbReference type="ARBA" id="ARBA00007465"/>
    </source>
</evidence>
<dbReference type="NCBIfam" id="NF003717">
    <property type="entry name" value="PRK05327.1"/>
    <property type="match status" value="1"/>
</dbReference>
<dbReference type="InterPro" id="IPR022801">
    <property type="entry name" value="Ribosomal_uS4"/>
</dbReference>
<dbReference type="InterPro" id="IPR036986">
    <property type="entry name" value="S4_RNA-bd_sf"/>
</dbReference>
<dbReference type="InterPro" id="IPR005709">
    <property type="entry name" value="Ribosomal_uS4_bac-type"/>
</dbReference>
<dbReference type="InterPro" id="IPR018079">
    <property type="entry name" value="Ribosomal_uS4_CS"/>
</dbReference>
<sequence length="211" mass="24143">MGRNLDSKCTQCRRAGEKLFLKGERCNTPKCAIVKRNFPPGFHGPTRGRRKSSDYGTQLTEKQKLKKYYQLMEKQFRLTFEKASNKPGDAGKNFLRLLEMRLDSTVYRLGFATSRAQARQLINHGHFQVNGVKTDIPSFIVKEGQEIAVRPGSVKSLYFKQISESLKKKTELPGWLNLNGAELKGKVLHEPVETDLPVNFNVQMIIEYYSK</sequence>
<dbReference type="InterPro" id="IPR002942">
    <property type="entry name" value="S4_RNA-bd"/>
</dbReference>
<comment type="similarity">
    <text evidence="1 7 8">Belongs to the universal ribosomal protein uS4 family.</text>
</comment>
<keyword evidence="2 7" id="KW-0699">rRNA-binding</keyword>
<evidence type="ECO:0000313" key="11">
    <source>
        <dbReference type="EMBL" id="PKM88163.1"/>
    </source>
</evidence>
<dbReference type="PROSITE" id="PS50889">
    <property type="entry name" value="S4"/>
    <property type="match status" value="1"/>
</dbReference>
<dbReference type="GO" id="GO:0003735">
    <property type="term" value="F:structural constituent of ribosome"/>
    <property type="evidence" value="ECO:0007669"/>
    <property type="project" value="InterPro"/>
</dbReference>
<evidence type="ECO:0000256" key="8">
    <source>
        <dbReference type="RuleBase" id="RU003699"/>
    </source>
</evidence>
<dbReference type="SMART" id="SM00363">
    <property type="entry name" value="S4"/>
    <property type="match status" value="1"/>
</dbReference>
<protein>
    <recommendedName>
        <fullName evidence="6 7">Small ribosomal subunit protein uS4</fullName>
    </recommendedName>
</protein>